<organism evidence="1 2">
    <name type="scientific">Psychroserpens ponticola</name>
    <dbReference type="NCBI Taxonomy" id="2932268"/>
    <lineage>
        <taxon>Bacteria</taxon>
        <taxon>Pseudomonadati</taxon>
        <taxon>Bacteroidota</taxon>
        <taxon>Flavobacteriia</taxon>
        <taxon>Flavobacteriales</taxon>
        <taxon>Flavobacteriaceae</taxon>
        <taxon>Psychroserpens</taxon>
    </lineage>
</organism>
<accession>A0ABY7RU29</accession>
<evidence type="ECO:0000313" key="2">
    <source>
        <dbReference type="Proteomes" id="UP001202717"/>
    </source>
</evidence>
<reference evidence="1 2" key="1">
    <citation type="submission" date="2023-01" db="EMBL/GenBank/DDBJ databases">
        <title>Psychroserpens ponticola sp. nov., isolated from seawater.</title>
        <authorList>
            <person name="Kristyanto S."/>
            <person name="Jung J."/>
            <person name="Kim J.M."/>
            <person name="Jeon C.O."/>
        </authorList>
    </citation>
    <scope>NUCLEOTIDE SEQUENCE [LARGE SCALE GENOMIC DNA]</scope>
    <source>
        <strain evidence="1 2">MSW6</strain>
    </source>
</reference>
<dbReference type="EMBL" id="CP116221">
    <property type="protein sequence ID" value="WCO00612.1"/>
    <property type="molecule type" value="Genomic_DNA"/>
</dbReference>
<dbReference type="RefSeq" id="WP_249996224.1">
    <property type="nucleotide sequence ID" value="NZ_CP116221.1"/>
</dbReference>
<proteinExistence type="predicted"/>
<dbReference type="Proteomes" id="UP001202717">
    <property type="component" value="Chromosome"/>
</dbReference>
<sequence>MSRLTNPFILLFCTCFMVTGYSQNDTKTAEYRRSSLYTLMVADSTRNFSQLIQETFVDSKIPEKFNNHVTNERSIPKLYNDSLSKAELKEAQKVAITEYLSTHDIAKSMVAKWFNRSEQGGFNMDLISERGFYNASDLDVKIAKNSERGTAMLADAGEELIKNTFVIVNNFKYTDKEEVAEKAKGLLASIGSVAVLAGASEVAEVTEVASEGVGILGKGYVIKTDALLFRLKWNDEVASIFYNDYWTEDEQIDEERVNAFNESNVFELEYIGTQMAWADLQSTTYTKKTDEELITIATMKASDAVTAKLQREYEVFRTKTPLMSSDPLSAKIGLKEGLEKGDKYEVLEQVLNKEGKTEYKRVGVIKVDKNQIWDNRFNADEENTDDTLEYTVFSGKKKKFYAGMLIRQIN</sequence>
<gene>
    <name evidence="1" type="ORF">MUN68_011100</name>
</gene>
<protein>
    <submittedName>
        <fullName evidence="1">Uncharacterized protein</fullName>
    </submittedName>
</protein>
<keyword evidence="2" id="KW-1185">Reference proteome</keyword>
<name>A0ABY7RU29_9FLAO</name>
<evidence type="ECO:0000313" key="1">
    <source>
        <dbReference type="EMBL" id="WCO00612.1"/>
    </source>
</evidence>